<keyword evidence="4" id="KW-0800">Toxin</keyword>
<evidence type="ECO:0000256" key="8">
    <source>
        <dbReference type="SAM" id="MobiDB-lite"/>
    </source>
</evidence>
<keyword evidence="6" id="KW-0843">Virulence</keyword>
<dbReference type="SUPFAM" id="SSF51120">
    <property type="entry name" value="beta-Roll"/>
    <property type="match status" value="3"/>
</dbReference>
<dbReference type="InterPro" id="IPR001343">
    <property type="entry name" value="Hemolysn_Ca-bd"/>
</dbReference>
<dbReference type="GO" id="GO:0005509">
    <property type="term" value="F:calcium ion binding"/>
    <property type="evidence" value="ECO:0007669"/>
    <property type="project" value="InterPro"/>
</dbReference>
<feature type="compositionally biased region" description="Low complexity" evidence="8">
    <location>
        <begin position="763"/>
        <end position="778"/>
    </location>
</feature>
<dbReference type="InterPro" id="IPR050557">
    <property type="entry name" value="RTX_toxin/Mannuronan_C5-epim"/>
</dbReference>
<reference evidence="9 10" key="1">
    <citation type="submission" date="2013-01" db="EMBL/GenBank/DDBJ databases">
        <authorList>
            <person name="Fiebig A."/>
            <person name="Goeker M."/>
            <person name="Klenk H.-P.P."/>
        </authorList>
    </citation>
    <scope>NUCLEOTIDE SEQUENCE [LARGE SCALE GENOMIC DNA]</scope>
    <source>
        <strain evidence="9 10">DSM 17069</strain>
    </source>
</reference>
<evidence type="ECO:0000256" key="7">
    <source>
        <dbReference type="ARBA" id="ARBA00023136"/>
    </source>
</evidence>
<dbReference type="GO" id="GO:0005576">
    <property type="term" value="C:extracellular region"/>
    <property type="evidence" value="ECO:0007669"/>
    <property type="project" value="UniProtKB-SubCell"/>
</dbReference>
<dbReference type="RefSeq" id="WP_037271861.1">
    <property type="nucleotide sequence ID" value="NZ_KN293978.2"/>
</dbReference>
<evidence type="ECO:0000313" key="10">
    <source>
        <dbReference type="Proteomes" id="UP000030021"/>
    </source>
</evidence>
<organism evidence="9 10">
    <name type="scientific">Roseovarius mucosus DSM 17069</name>
    <dbReference type="NCBI Taxonomy" id="1288298"/>
    <lineage>
        <taxon>Bacteria</taxon>
        <taxon>Pseudomonadati</taxon>
        <taxon>Pseudomonadota</taxon>
        <taxon>Alphaproteobacteria</taxon>
        <taxon>Rhodobacterales</taxon>
        <taxon>Roseobacteraceae</taxon>
        <taxon>Roseovarius</taxon>
    </lineage>
</organism>
<evidence type="ECO:0000256" key="3">
    <source>
        <dbReference type="ARBA" id="ARBA00022525"/>
    </source>
</evidence>
<dbReference type="Proteomes" id="UP000030021">
    <property type="component" value="Unassembled WGS sequence"/>
</dbReference>
<evidence type="ECO:0000256" key="1">
    <source>
        <dbReference type="ARBA" id="ARBA00004370"/>
    </source>
</evidence>
<dbReference type="STRING" id="215743.ROSMUCSMR3_00120"/>
<dbReference type="PRINTS" id="PR00313">
    <property type="entry name" value="CABNDNGRPT"/>
</dbReference>
<dbReference type="PRINTS" id="PR01488">
    <property type="entry name" value="RTXTOXINA"/>
</dbReference>
<comment type="subcellular location">
    <subcellularLocation>
        <location evidence="1">Membrane</location>
    </subcellularLocation>
    <subcellularLocation>
        <location evidence="2">Secreted</location>
    </subcellularLocation>
</comment>
<dbReference type="InterPro" id="IPR018511">
    <property type="entry name" value="Hemolysin-typ_Ca-bd_CS"/>
</dbReference>
<keyword evidence="3" id="KW-0964">Secreted</keyword>
<dbReference type="Pfam" id="PF00353">
    <property type="entry name" value="HemolysinCabind"/>
    <property type="match status" value="5"/>
</dbReference>
<accession>A0A0A0HQS5</accession>
<evidence type="ECO:0000313" key="9">
    <source>
        <dbReference type="EMBL" id="KGM88398.1"/>
    </source>
</evidence>
<dbReference type="PANTHER" id="PTHR38340:SF1">
    <property type="entry name" value="S-LAYER PROTEIN"/>
    <property type="match status" value="1"/>
</dbReference>
<dbReference type="PANTHER" id="PTHR38340">
    <property type="entry name" value="S-LAYER PROTEIN"/>
    <property type="match status" value="1"/>
</dbReference>
<feature type="region of interest" description="Disordered" evidence="8">
    <location>
        <begin position="745"/>
        <end position="843"/>
    </location>
</feature>
<dbReference type="GO" id="GO:0090729">
    <property type="term" value="F:toxin activity"/>
    <property type="evidence" value="ECO:0007669"/>
    <property type="project" value="UniProtKB-KW"/>
</dbReference>
<gene>
    <name evidence="9" type="ORF">rosmuc_01628</name>
</gene>
<evidence type="ECO:0000256" key="5">
    <source>
        <dbReference type="ARBA" id="ARBA00022737"/>
    </source>
</evidence>
<dbReference type="SUPFAM" id="SSF51445">
    <property type="entry name" value="(Trans)glycosidases"/>
    <property type="match status" value="1"/>
</dbReference>
<dbReference type="PROSITE" id="PS00330">
    <property type="entry name" value="HEMOLYSIN_CALCIUM"/>
    <property type="match status" value="5"/>
</dbReference>
<keyword evidence="5" id="KW-0677">Repeat</keyword>
<evidence type="ECO:0000256" key="2">
    <source>
        <dbReference type="ARBA" id="ARBA00004613"/>
    </source>
</evidence>
<proteinExistence type="predicted"/>
<dbReference type="eggNOG" id="COG2931">
    <property type="taxonomic scope" value="Bacteria"/>
</dbReference>
<dbReference type="GO" id="GO:0016020">
    <property type="term" value="C:membrane"/>
    <property type="evidence" value="ECO:0007669"/>
    <property type="project" value="UniProtKB-SubCell"/>
</dbReference>
<dbReference type="PATRIC" id="fig|1288298.3.peg.1640"/>
<dbReference type="InterPro" id="IPR017853">
    <property type="entry name" value="GH"/>
</dbReference>
<evidence type="ECO:0000256" key="4">
    <source>
        <dbReference type="ARBA" id="ARBA00022656"/>
    </source>
</evidence>
<name>A0A0A0HQS5_9RHOB</name>
<evidence type="ECO:0000256" key="6">
    <source>
        <dbReference type="ARBA" id="ARBA00023026"/>
    </source>
</evidence>
<dbReference type="InterPro" id="IPR003995">
    <property type="entry name" value="RTX_toxin_determinant-A"/>
</dbReference>
<dbReference type="InterPro" id="IPR011049">
    <property type="entry name" value="Serralysin-like_metalloprot_C"/>
</dbReference>
<dbReference type="AlphaFoldDB" id="A0A0A0HQS5"/>
<dbReference type="Gene3D" id="2.150.10.10">
    <property type="entry name" value="Serralysin-like metalloprotease, C-terminal"/>
    <property type="match status" value="3"/>
</dbReference>
<dbReference type="Gene3D" id="3.20.20.80">
    <property type="entry name" value="Glycosidases"/>
    <property type="match status" value="1"/>
</dbReference>
<comment type="caution">
    <text evidence="9">The sequence shown here is derived from an EMBL/GenBank/DDBJ whole genome shotgun (WGS) entry which is preliminary data.</text>
</comment>
<protein>
    <submittedName>
        <fullName evidence="9">Hemolysin-type calcium-binding repeat (2 copies)</fullName>
    </submittedName>
</protein>
<keyword evidence="7" id="KW-0472">Membrane</keyword>
<sequence length="970" mass="100791">MIRVVDQTDENTGTVVTPEMFGANLTITTDISLRDQVIDRFTEANITTLRFPGGSITESHFDISDIAGGSHERTVGTFQNGGELDLIPFSDFLDFAADLGTSTTLVIPTAVGFTQTAGQALLTGSYGGRLVSASYLQDVADFVTMAAQDAAAAGVQIDAFEIGNEFWGSGRMTAREYGRVAAAVSQTVEATLLDLGIDRADQPDIVVQTLSAAGVYSPNGDGLLYVDPVTQFVYQPTEIGDEGVPPLSQLTQVVVPSQGNARSQNTGIISAFAQQSMLVQTANGDIFSIDVSDAASAVDAVSEHYYLDGGLGAVDTQEQFGFSQLEFWRANLGNRSASLPELDYYITEWNVSRTGDVNEANNRGLQHAILDVAMFYEMVTHDVTTAHFWPSLFNNSRSVTLVCTCRGHLTIAGESYALLSHAIGMTPTVDFLEAGNVTIHGFENGPESFFVVAELSGAENEMTLDFSAVRDPAATLYRVSYSELWDGGAGGQDEKAAQVVIETEFLDLISADELDAFLITMQAWSLVYMNLEAVTEGTAAAPGQARRTVTVTVGDDPLSLGDVPGEEDHHTRLDGPRFILNGGAGNDTLNGGAGDDRLIGNAGDDFILGGIGEDVAVFDTITRASVTFSVIPNGLRVTSALGVDDLIGVEWIEFADQTVSAASVLTGLPSFGGDFVVGEDSGQSLIGTDENDTLIGGTGADTMSGALGNDSLDGDAGNDRISASGGDDFVLGGLGHDNIGGGLGNDSIDGGDGDDTIGGGFGQDSISGGNGNDVVAGGADDDTLSGGAGNDSMSGSFGNDLIFGNDGTDDIGGGTGQDTINAGTGDDRVGGGEGNDNILGGDGNDFLAGGGRDDVISGGAGNDTINGGAGNDRMNGGGDADQFVFSSFFEGEVDVITDFEDGIDSFFIRRFDPDTGFENINNGGNGLAGFVAAMNIIDTTEGVEMRVNGNIILVEDITAAQLTVEDFQFL</sequence>
<dbReference type="HOGENOM" id="CLU_345417_0_0_5"/>
<dbReference type="EMBL" id="AONH01000008">
    <property type="protein sequence ID" value="KGM88398.1"/>
    <property type="molecule type" value="Genomic_DNA"/>
</dbReference>